<keyword evidence="1" id="KW-0472">Membrane</keyword>
<organism evidence="2 3">
    <name type="scientific">Nonlabens xylanidelens</name>
    <dbReference type="NCBI Taxonomy" id="191564"/>
    <lineage>
        <taxon>Bacteria</taxon>
        <taxon>Pseudomonadati</taxon>
        <taxon>Bacteroidota</taxon>
        <taxon>Flavobacteriia</taxon>
        <taxon>Flavobacteriales</taxon>
        <taxon>Flavobacteriaceae</taxon>
        <taxon>Nonlabens</taxon>
    </lineage>
</organism>
<keyword evidence="3" id="KW-1185">Reference proteome</keyword>
<feature type="transmembrane region" description="Helical" evidence="1">
    <location>
        <begin position="9"/>
        <end position="27"/>
    </location>
</feature>
<sequence>MAVRKRNPILGSIMAVAFIGFGAYRLYAHFGLGEEMASWRLVLSAGFIAYGLYIAYTLLPKKDV</sequence>
<dbReference type="AlphaFoldDB" id="A0A2S6IKY9"/>
<evidence type="ECO:0000313" key="2">
    <source>
        <dbReference type="EMBL" id="PPK94868.1"/>
    </source>
</evidence>
<comment type="caution">
    <text evidence="2">The sequence shown here is derived from an EMBL/GenBank/DDBJ whole genome shotgun (WGS) entry which is preliminary data.</text>
</comment>
<feature type="transmembrane region" description="Helical" evidence="1">
    <location>
        <begin position="39"/>
        <end position="59"/>
    </location>
</feature>
<dbReference type="Proteomes" id="UP000239002">
    <property type="component" value="Unassembled WGS sequence"/>
</dbReference>
<reference evidence="2 3" key="1">
    <citation type="submission" date="2018-02" db="EMBL/GenBank/DDBJ databases">
        <title>Genomic Encyclopedia of Archaeal and Bacterial Type Strains, Phase II (KMG-II): from individual species to whole genera.</title>
        <authorList>
            <person name="Goeker M."/>
        </authorList>
    </citation>
    <scope>NUCLEOTIDE SEQUENCE [LARGE SCALE GENOMIC DNA]</scope>
    <source>
        <strain evidence="2 3">DSM 16809</strain>
    </source>
</reference>
<dbReference type="EMBL" id="PTJE01000003">
    <property type="protein sequence ID" value="PPK94868.1"/>
    <property type="molecule type" value="Genomic_DNA"/>
</dbReference>
<evidence type="ECO:0000256" key="1">
    <source>
        <dbReference type="SAM" id="Phobius"/>
    </source>
</evidence>
<accession>A0A2S6IKY9</accession>
<evidence type="ECO:0000313" key="3">
    <source>
        <dbReference type="Proteomes" id="UP000239002"/>
    </source>
</evidence>
<name>A0A2S6IKY9_9FLAO</name>
<proteinExistence type="predicted"/>
<dbReference type="OrthoDB" id="1145122at2"/>
<gene>
    <name evidence="2" type="ORF">LY01_01621</name>
</gene>
<dbReference type="RefSeq" id="WP_104515321.1">
    <property type="nucleotide sequence ID" value="NZ_MQVW01000024.1"/>
</dbReference>
<keyword evidence="1" id="KW-1133">Transmembrane helix</keyword>
<protein>
    <submittedName>
        <fullName evidence="2">Uncharacterized protein</fullName>
    </submittedName>
</protein>
<keyword evidence="1" id="KW-0812">Transmembrane</keyword>